<reference evidence="1" key="1">
    <citation type="submission" date="2013-08" db="EMBL/GenBank/DDBJ databases">
        <title>Comparison of modified E. coli strains.</title>
        <authorList>
            <person name="Juergensen J."/>
            <person name="Bonge A."/>
            <person name="Streit W.R."/>
        </authorList>
    </citation>
    <scope>NUCLEOTIDE SEQUENCE</scope>
</reference>
<protein>
    <recommendedName>
        <fullName evidence="2">Peptidase M16C associated domain-containing protein</fullName>
    </recommendedName>
</protein>
<dbReference type="EMBL" id="KF540234">
    <property type="protein sequence ID" value="AIF26492.1"/>
    <property type="molecule type" value="Genomic_DNA"/>
</dbReference>
<proteinExistence type="predicted"/>
<dbReference type="Gene3D" id="3.30.830.10">
    <property type="entry name" value="Metalloenzyme, LuxS/M16 peptidase-like"/>
    <property type="match status" value="2"/>
</dbReference>
<dbReference type="GO" id="GO:0046872">
    <property type="term" value="F:metal ion binding"/>
    <property type="evidence" value="ECO:0007669"/>
    <property type="project" value="InterPro"/>
</dbReference>
<name>A0A0H3UAE4_9BACT</name>
<dbReference type="InterPro" id="IPR011249">
    <property type="entry name" value="Metalloenz_LuxS/M16"/>
</dbReference>
<evidence type="ECO:0008006" key="2">
    <source>
        <dbReference type="Google" id="ProtNLM"/>
    </source>
</evidence>
<dbReference type="SUPFAM" id="SSF63411">
    <property type="entry name" value="LuxS/MPP-like metallohydrolase"/>
    <property type="match status" value="2"/>
</dbReference>
<accession>A0A0H3UAE4</accession>
<organism evidence="1">
    <name type="scientific">uncultured bacterium fosmid pJB28H11</name>
    <dbReference type="NCBI Taxonomy" id="1478062"/>
    <lineage>
        <taxon>Bacteria</taxon>
        <taxon>environmental samples</taxon>
    </lineage>
</organism>
<sequence>MLQNGAETYFVRNTRESGYADFALVRQADSDGSDIRAALSSLPHFLPDTPFAFLTRHGIGCGSGAYVTVEDGYETVRFSRVPVWNPQVCDSTLLLMFDMMALSSAPQAVFVCGDIDVARIRERSGVLSMMASSLGKKEKTPGVEWVEHDSIRFASLDAHTENAAAVKLIYSTGRTSPENMNTILPLVTGMYAEELGNIIASRLGTSFRLAGIPVTGIGHSYKDSSQDAENERFSLSMVVPADRLEESLKLAGSILASLDRNGATQEELMAARNRMVSSRLDVPAGMTNSQYLDKCLKSYKFGASIASRAVENAIVARRGILAENELGLFNDFASAILDPGKNLVLRVDAPPQLADSARMVASFQSGWANDVKFDFPAGDIQSEDPPVKVRLSAGTTEPTTAGTMWTFSNGIKVIFKNTDTPGEFRYAFLVNGGLPSIPGIATGESAFAEDMFGLCGVERTSAAEFRNGLALRGISMKASVSMSALCLSGSAPSDRLSDVFDAVRKLASGAAIDKEDYGYYLQSQQLERDARALYPRNVNAVADSILSPGYAYPEWKGSVCPGDDFSDRMAEFFRKSLSRMNDGVVVLSGDFQPDALKKMLPGLVGGLKTAKGMAVRQKVSYPMISGRSTRAMSASLGLVGGKELGVNLCLSMRESYDNAKIMAFRIAARILEERLAGVLAGCGYCLDFSSREDNYPRSSFTIYADCRPCRPSCLPSGIEVRDQLSVMSAMRELLDNIGSATISGDEMKACKAWLKSSLAEDGHDVMLKRIEARYCEGKDLVSGTGKIIDGLTEKDVREMLEHLVSGAGVEYIIL</sequence>
<dbReference type="AlphaFoldDB" id="A0A0H3UAE4"/>
<evidence type="ECO:0000313" key="1">
    <source>
        <dbReference type="EMBL" id="AIF26492.1"/>
    </source>
</evidence>